<dbReference type="EMBL" id="FOLH01000002">
    <property type="protein sequence ID" value="SFC06410.1"/>
    <property type="molecule type" value="Genomic_DNA"/>
</dbReference>
<feature type="domain" description="ANTAR" evidence="2">
    <location>
        <begin position="343"/>
        <end position="404"/>
    </location>
</feature>
<dbReference type="AlphaFoldDB" id="A0A1I1GB80"/>
<proteinExistence type="predicted"/>
<gene>
    <name evidence="3" type="ORF">SAMN05660443_1394</name>
</gene>
<dbReference type="RefSeq" id="WP_091961129.1">
    <property type="nucleotide sequence ID" value="NZ_FOLH01000002.1"/>
</dbReference>
<keyword evidence="1" id="KW-0175">Coiled coil</keyword>
<dbReference type="GO" id="GO:0003723">
    <property type="term" value="F:RNA binding"/>
    <property type="evidence" value="ECO:0007669"/>
    <property type="project" value="InterPro"/>
</dbReference>
<dbReference type="Gene3D" id="1.10.10.10">
    <property type="entry name" value="Winged helix-like DNA-binding domain superfamily/Winged helix DNA-binding domain"/>
    <property type="match status" value="1"/>
</dbReference>
<dbReference type="InterPro" id="IPR013587">
    <property type="entry name" value="Nitrate/nitrite_sensing"/>
</dbReference>
<name>A0A1I1GB80_9GAMM</name>
<evidence type="ECO:0000259" key="2">
    <source>
        <dbReference type="PROSITE" id="PS50921"/>
    </source>
</evidence>
<sequence>MTSTRNHLARHYLLAAKHCEIHGLEYLGVTCELVAYISQLVHALQKERGLSNVFLASQGSHFGQQRTEQVQNSLEKENQLDQFLEELHPEKCQDNGRVRQFIRITAVLQELDQLPRLRQKIIEQRLQPEESTATFTHLIGGLLSIVFEAADASADPEITGHLVAMFNFMQGKELAGQERAWGASGFAAGHFTEENQQRLCHLVEGQEKCFDLFEQFADQDSLQAWQQLLEATAHKELLRLRQVVKKSGKDEGIPSSFSEVWYEVATSRIDTMKTIEDQLAATLKKLSECRIQKARIDLKNHQELLDQLAQEPTDAPSSLWVEGQMSGVGRSLCELVQTQAQHLQQVQDQLHEARQALEERKLVERAKGLLMQHRRVTEEQAYRQLRKTAMEQNRRLVEVAERVIGTVELLQG</sequence>
<dbReference type="Pfam" id="PF08376">
    <property type="entry name" value="NIT"/>
    <property type="match status" value="1"/>
</dbReference>
<dbReference type="STRING" id="1122252.SAMN05660443_1394"/>
<dbReference type="OrthoDB" id="9782798at2"/>
<dbReference type="SUPFAM" id="SSF52172">
    <property type="entry name" value="CheY-like"/>
    <property type="match status" value="1"/>
</dbReference>
<feature type="coiled-coil region" evidence="1">
    <location>
        <begin position="336"/>
        <end position="402"/>
    </location>
</feature>
<reference evidence="3 4" key="1">
    <citation type="submission" date="2016-10" db="EMBL/GenBank/DDBJ databases">
        <authorList>
            <person name="de Groot N.N."/>
        </authorList>
    </citation>
    <scope>NUCLEOTIDE SEQUENCE [LARGE SCALE GENOMIC DNA]</scope>
    <source>
        <strain evidence="3 4">DSM 18438</strain>
    </source>
</reference>
<keyword evidence="4" id="KW-1185">Reference proteome</keyword>
<dbReference type="SMART" id="SM01012">
    <property type="entry name" value="ANTAR"/>
    <property type="match status" value="1"/>
</dbReference>
<accession>A0A1I1GB80</accession>
<protein>
    <submittedName>
        <fullName evidence="3">ANTAR domain-containing protein</fullName>
    </submittedName>
</protein>
<dbReference type="PROSITE" id="PS50921">
    <property type="entry name" value="ANTAR"/>
    <property type="match status" value="1"/>
</dbReference>
<evidence type="ECO:0000313" key="3">
    <source>
        <dbReference type="EMBL" id="SFC06410.1"/>
    </source>
</evidence>
<dbReference type="Pfam" id="PF03861">
    <property type="entry name" value="ANTAR"/>
    <property type="match status" value="1"/>
</dbReference>
<organism evidence="3 4">
    <name type="scientific">Marinospirillum celere</name>
    <dbReference type="NCBI Taxonomy" id="1122252"/>
    <lineage>
        <taxon>Bacteria</taxon>
        <taxon>Pseudomonadati</taxon>
        <taxon>Pseudomonadota</taxon>
        <taxon>Gammaproteobacteria</taxon>
        <taxon>Oceanospirillales</taxon>
        <taxon>Oceanospirillaceae</taxon>
        <taxon>Marinospirillum</taxon>
    </lineage>
</organism>
<dbReference type="InterPro" id="IPR011006">
    <property type="entry name" value="CheY-like_superfamily"/>
</dbReference>
<evidence type="ECO:0000313" key="4">
    <source>
        <dbReference type="Proteomes" id="UP000199058"/>
    </source>
</evidence>
<dbReference type="InterPro" id="IPR036388">
    <property type="entry name" value="WH-like_DNA-bd_sf"/>
</dbReference>
<dbReference type="InterPro" id="IPR005561">
    <property type="entry name" value="ANTAR"/>
</dbReference>
<evidence type="ECO:0000256" key="1">
    <source>
        <dbReference type="SAM" id="Coils"/>
    </source>
</evidence>
<dbReference type="Proteomes" id="UP000199058">
    <property type="component" value="Unassembled WGS sequence"/>
</dbReference>